<dbReference type="Gene3D" id="3.60.21.10">
    <property type="match status" value="1"/>
</dbReference>
<dbReference type="Pfam" id="PF00149">
    <property type="entry name" value="Metallophos"/>
    <property type="match status" value="1"/>
</dbReference>
<dbReference type="SUPFAM" id="SSF56300">
    <property type="entry name" value="Metallo-dependent phosphatases"/>
    <property type="match status" value="1"/>
</dbReference>
<organism evidence="2 3">
    <name type="scientific">Pontibacillus marinus BH030004 = DSM 16465</name>
    <dbReference type="NCBI Taxonomy" id="1385511"/>
    <lineage>
        <taxon>Bacteria</taxon>
        <taxon>Bacillati</taxon>
        <taxon>Bacillota</taxon>
        <taxon>Bacilli</taxon>
        <taxon>Bacillales</taxon>
        <taxon>Bacillaceae</taxon>
        <taxon>Pontibacillus</taxon>
    </lineage>
</organism>
<sequence>MDKIKYVTVPEGARIIVISDIHGELDLLQGLLEKVQFKEEDFLIINGDLAEKGHNSTGVVRYVMDLEKRYPHVYVTEGNCEAIIDELMRENPKLLNYLRNRPNTLYNEWLTEIDYAVNETTTVEYIKDLLTTHYADEIEWLSQLPTAIETENYIFVHAGLEHIEDWKETDREKALTLPAFMEHSHLANKYVIVGHWPVINYSRDVPTHNPIVEKEKKIIATDGGNVIKSSGQLNAFLIKTTQSEDSFSYQSLDRLDKVKVEQDYEGDPTMVRALHYPHYDVEPIRREEHFTLCSQPDSGQMLYVKNEYISEDEEGNFCSTSDISCAHLNVREGEEVSVLDNSCSGFTLIKKDGDIGWIKKGIVE</sequence>
<dbReference type="PANTHER" id="PTHR42850:SF4">
    <property type="entry name" value="ZINC-DEPENDENT ENDOPOLYPHOSPHATASE"/>
    <property type="match status" value="1"/>
</dbReference>
<proteinExistence type="predicted"/>
<evidence type="ECO:0000313" key="3">
    <source>
        <dbReference type="Proteomes" id="UP000030403"/>
    </source>
</evidence>
<dbReference type="GO" id="GO:0005737">
    <property type="term" value="C:cytoplasm"/>
    <property type="evidence" value="ECO:0007669"/>
    <property type="project" value="TreeGrafter"/>
</dbReference>
<dbReference type="STRING" id="1385511.GCA_000425225_01275"/>
<protein>
    <submittedName>
        <fullName evidence="2">Serine/threonine protein phosphatase</fullName>
    </submittedName>
</protein>
<dbReference type="RefSeq" id="WP_027445625.1">
    <property type="nucleotide sequence ID" value="NZ_AULJ01000012.1"/>
</dbReference>
<dbReference type="InterPro" id="IPR004843">
    <property type="entry name" value="Calcineurin-like_PHP"/>
</dbReference>
<accession>A0A0A5HMN6</accession>
<dbReference type="PANTHER" id="PTHR42850">
    <property type="entry name" value="METALLOPHOSPHOESTERASE"/>
    <property type="match status" value="1"/>
</dbReference>
<evidence type="ECO:0000313" key="2">
    <source>
        <dbReference type="EMBL" id="KGX84882.1"/>
    </source>
</evidence>
<feature type="domain" description="Calcineurin-like phosphoesterase" evidence="1">
    <location>
        <begin position="14"/>
        <end position="201"/>
    </location>
</feature>
<dbReference type="GO" id="GO:0008803">
    <property type="term" value="F:bis(5'-nucleosyl)-tetraphosphatase (symmetrical) activity"/>
    <property type="evidence" value="ECO:0007669"/>
    <property type="project" value="TreeGrafter"/>
</dbReference>
<name>A0A0A5HMN6_9BACI</name>
<dbReference type="EMBL" id="AVPF01000047">
    <property type="protein sequence ID" value="KGX84882.1"/>
    <property type="molecule type" value="Genomic_DNA"/>
</dbReference>
<dbReference type="InterPro" id="IPR050126">
    <property type="entry name" value="Ap4A_hydrolase"/>
</dbReference>
<dbReference type="InterPro" id="IPR029052">
    <property type="entry name" value="Metallo-depent_PP-like"/>
</dbReference>
<dbReference type="Proteomes" id="UP000030403">
    <property type="component" value="Unassembled WGS sequence"/>
</dbReference>
<dbReference type="OrthoDB" id="384253at2"/>
<evidence type="ECO:0000259" key="1">
    <source>
        <dbReference type="Pfam" id="PF00149"/>
    </source>
</evidence>
<dbReference type="GO" id="GO:0110154">
    <property type="term" value="P:RNA decapping"/>
    <property type="evidence" value="ECO:0007669"/>
    <property type="project" value="TreeGrafter"/>
</dbReference>
<dbReference type="GO" id="GO:0016791">
    <property type="term" value="F:phosphatase activity"/>
    <property type="evidence" value="ECO:0007669"/>
    <property type="project" value="TreeGrafter"/>
</dbReference>
<comment type="caution">
    <text evidence="2">The sequence shown here is derived from an EMBL/GenBank/DDBJ whole genome shotgun (WGS) entry which is preliminary data.</text>
</comment>
<gene>
    <name evidence="2" type="ORF">N783_15845</name>
</gene>
<keyword evidence="3" id="KW-1185">Reference proteome</keyword>
<reference evidence="2 3" key="1">
    <citation type="submission" date="2013-08" db="EMBL/GenBank/DDBJ databases">
        <authorList>
            <person name="Huang J."/>
            <person name="Wang G."/>
        </authorList>
    </citation>
    <scope>NUCLEOTIDE SEQUENCE [LARGE SCALE GENOMIC DNA]</scope>
    <source>
        <strain evidence="2 3">BH030004</strain>
    </source>
</reference>
<dbReference type="AlphaFoldDB" id="A0A0A5HMN6"/>
<dbReference type="eggNOG" id="COG0639">
    <property type="taxonomic scope" value="Bacteria"/>
</dbReference>